<dbReference type="Pfam" id="PF04347">
    <property type="entry name" value="FliO"/>
    <property type="match status" value="1"/>
</dbReference>
<keyword evidence="5 6" id="KW-0472">Membrane</keyword>
<keyword evidence="8" id="KW-0282">Flagellum</keyword>
<evidence type="ECO:0000256" key="3">
    <source>
        <dbReference type="ARBA" id="ARBA00022692"/>
    </source>
</evidence>
<keyword evidence="2" id="KW-1003">Cell membrane</keyword>
<comment type="caution">
    <text evidence="8">The sequence shown here is derived from an EMBL/GenBank/DDBJ whole genome shotgun (WGS) entry which is preliminary data.</text>
</comment>
<keyword evidence="7" id="KW-0732">Signal</keyword>
<proteinExistence type="predicted"/>
<evidence type="ECO:0000256" key="2">
    <source>
        <dbReference type="ARBA" id="ARBA00022475"/>
    </source>
</evidence>
<keyword evidence="8" id="KW-0966">Cell projection</keyword>
<evidence type="ECO:0000256" key="6">
    <source>
        <dbReference type="SAM" id="Phobius"/>
    </source>
</evidence>
<feature type="signal peptide" evidence="7">
    <location>
        <begin position="1"/>
        <end position="20"/>
    </location>
</feature>
<evidence type="ECO:0000313" key="9">
    <source>
        <dbReference type="Proteomes" id="UP001620408"/>
    </source>
</evidence>
<protein>
    <submittedName>
        <fullName evidence="8">Flagellar biosynthetic protein FliO</fullName>
    </submittedName>
</protein>
<gene>
    <name evidence="8" type="ORF">ISS97_02930</name>
</gene>
<evidence type="ECO:0000313" key="8">
    <source>
        <dbReference type="EMBL" id="MFK2916206.1"/>
    </source>
</evidence>
<organism evidence="8 9">
    <name type="scientific">Dyella koreensis</name>
    <dbReference type="NCBI Taxonomy" id="311235"/>
    <lineage>
        <taxon>Bacteria</taxon>
        <taxon>Pseudomonadati</taxon>
        <taxon>Pseudomonadota</taxon>
        <taxon>Gammaproteobacteria</taxon>
        <taxon>Lysobacterales</taxon>
        <taxon>Rhodanobacteraceae</taxon>
        <taxon>Dyella</taxon>
    </lineage>
</organism>
<accession>A0ABW8K216</accession>
<feature type="transmembrane region" description="Helical" evidence="6">
    <location>
        <begin position="30"/>
        <end position="50"/>
    </location>
</feature>
<dbReference type="InterPro" id="IPR022781">
    <property type="entry name" value="Flagellar_biosynth_FliO"/>
</dbReference>
<keyword evidence="9" id="KW-1185">Reference proteome</keyword>
<evidence type="ECO:0000256" key="4">
    <source>
        <dbReference type="ARBA" id="ARBA00022989"/>
    </source>
</evidence>
<comment type="subcellular location">
    <subcellularLocation>
        <location evidence="1">Cell membrane</location>
    </subcellularLocation>
</comment>
<dbReference type="EMBL" id="JADIKD010000006">
    <property type="protein sequence ID" value="MFK2916206.1"/>
    <property type="molecule type" value="Genomic_DNA"/>
</dbReference>
<evidence type="ECO:0000256" key="7">
    <source>
        <dbReference type="SAM" id="SignalP"/>
    </source>
</evidence>
<dbReference type="RefSeq" id="WP_379984860.1">
    <property type="nucleotide sequence ID" value="NZ_JADIKD010000006.1"/>
</dbReference>
<evidence type="ECO:0000256" key="1">
    <source>
        <dbReference type="ARBA" id="ARBA00004236"/>
    </source>
</evidence>
<name>A0ABW8K216_9GAMM</name>
<keyword evidence="4 6" id="KW-1133">Transmembrane helix</keyword>
<reference evidence="8 9" key="1">
    <citation type="submission" date="2020-10" db="EMBL/GenBank/DDBJ databases">
        <title>Phylogeny of dyella-like bacteria.</title>
        <authorList>
            <person name="Fu J."/>
        </authorList>
    </citation>
    <scope>NUCLEOTIDE SEQUENCE [LARGE SCALE GENOMIC DNA]</scope>
    <source>
        <strain evidence="8 9">BB4</strain>
    </source>
</reference>
<sequence>MKRLLCNVMAGLSVPASALAAETPDGGSLWLGLLLPLIAVSAALLAWLWWLRKGQSLRGPAGPLKVVQAVAVGARERVVVLDAQGRRLVLGVTPSRVELIAELRNDDIAK</sequence>
<feature type="chain" id="PRO_5045656354" evidence="7">
    <location>
        <begin position="21"/>
        <end position="110"/>
    </location>
</feature>
<evidence type="ECO:0000256" key="5">
    <source>
        <dbReference type="ARBA" id="ARBA00023136"/>
    </source>
</evidence>
<keyword evidence="3 6" id="KW-0812">Transmembrane</keyword>
<dbReference type="Proteomes" id="UP001620408">
    <property type="component" value="Unassembled WGS sequence"/>
</dbReference>
<keyword evidence="8" id="KW-0969">Cilium</keyword>